<reference evidence="1 2" key="1">
    <citation type="journal article" date="2024" name="BMC Biol.">
        <title>Comparative genomics of Ascetosporea gives new insight into the evolutionary basis for animal parasitism in Rhizaria.</title>
        <authorList>
            <person name="Hiltunen Thoren M."/>
            <person name="Onut-Brannstrom I."/>
            <person name="Alfjorden A."/>
            <person name="Peckova H."/>
            <person name="Swords F."/>
            <person name="Hooper C."/>
            <person name="Holzer A.S."/>
            <person name="Bass D."/>
            <person name="Burki F."/>
        </authorList>
    </citation>
    <scope>NUCLEOTIDE SEQUENCE [LARGE SCALE GENOMIC DNA]</scope>
    <source>
        <strain evidence="1">20-A016</strain>
    </source>
</reference>
<dbReference type="InterPro" id="IPR045237">
    <property type="entry name" value="COPS7/eIF3m"/>
</dbReference>
<protein>
    <submittedName>
        <fullName evidence="1">Uncharacterized protein</fullName>
    </submittedName>
</protein>
<proteinExistence type="predicted"/>
<dbReference type="Proteomes" id="UP001439008">
    <property type="component" value="Unassembled WGS sequence"/>
</dbReference>
<sequence length="408" mass="46577">MSLIYLKAPKTTHKDVLTYVLNKLSAAVPNDLKLESKNTIYEKLDLLLKFLAEKIALLPSDFLDSDDLIDMLLLLVEDIDSYDERSNLLLQVLRVVYLSNSNVENKVLNFGKVLCLNKNDKETQIKIIYFPLRICCETKRGDLVKQSLSDLLNTDFDTNQFFEAQSALYYASCISHQMTRKNQFDHYQDKFHKKYLKLASDYFKNDESEMTGNMANVFYSNLYVVAKNAVSDWIRCGKSADLTLFKLVETAAENMTSLPVKEKLAKMSDFLSIISSGDYNALFSFKMENKTFFTDLNANGDGCLKKFRLMSLGDMSKRADESGRVSFDSVKKEFLIMNDNDVEIMAIKGIKNGYLKARIDPIDRFLIFPVGEESSEEQSLMDIEANLRKLRSSISETVAPLSNAFTKF</sequence>
<accession>A0ABV2AER4</accession>
<evidence type="ECO:0000313" key="1">
    <source>
        <dbReference type="EMBL" id="MES1918166.1"/>
    </source>
</evidence>
<comment type="caution">
    <text evidence="1">The sequence shown here is derived from an EMBL/GenBank/DDBJ whole genome shotgun (WGS) entry which is preliminary data.</text>
</comment>
<name>A0ABV2AER4_9EUKA</name>
<gene>
    <name evidence="1" type="ORF">MHBO_000177</name>
</gene>
<keyword evidence="2" id="KW-1185">Reference proteome</keyword>
<organism evidence="1 2">
    <name type="scientific">Bonamia ostreae</name>
    <dbReference type="NCBI Taxonomy" id="126728"/>
    <lineage>
        <taxon>Eukaryota</taxon>
        <taxon>Sar</taxon>
        <taxon>Rhizaria</taxon>
        <taxon>Endomyxa</taxon>
        <taxon>Ascetosporea</taxon>
        <taxon>Haplosporida</taxon>
        <taxon>Bonamia</taxon>
    </lineage>
</organism>
<dbReference type="PANTHER" id="PTHR15350">
    <property type="entry name" value="COP9 SIGNALOSOME COMPLEX SUBUNIT 7/DENDRITIC CELL PROTEIN GA17"/>
    <property type="match status" value="1"/>
</dbReference>
<dbReference type="PANTHER" id="PTHR15350:SF2">
    <property type="entry name" value="EUKARYOTIC TRANSLATION INITIATION FACTOR 3 SUBUNIT M"/>
    <property type="match status" value="1"/>
</dbReference>
<dbReference type="EMBL" id="JBDODL010000023">
    <property type="protein sequence ID" value="MES1918166.1"/>
    <property type="molecule type" value="Genomic_DNA"/>
</dbReference>
<evidence type="ECO:0000313" key="2">
    <source>
        <dbReference type="Proteomes" id="UP001439008"/>
    </source>
</evidence>